<proteinExistence type="predicted"/>
<dbReference type="InterPro" id="IPR043128">
    <property type="entry name" value="Rev_trsase/Diguanyl_cyclase"/>
</dbReference>
<keyword evidence="4" id="KW-1185">Reference proteome</keyword>
<organism evidence="3 4">
    <name type="scientific">Endobacterium cereale</name>
    <dbReference type="NCBI Taxonomy" id="2663029"/>
    <lineage>
        <taxon>Bacteria</taxon>
        <taxon>Pseudomonadati</taxon>
        <taxon>Pseudomonadota</taxon>
        <taxon>Alphaproteobacteria</taxon>
        <taxon>Hyphomicrobiales</taxon>
        <taxon>Rhizobiaceae</taxon>
        <taxon>Endobacterium</taxon>
    </lineage>
</organism>
<comment type="caution">
    <text evidence="3">The sequence shown here is derived from an EMBL/GenBank/DDBJ whole genome shotgun (WGS) entry which is preliminary data.</text>
</comment>
<dbReference type="InterPro" id="IPR003018">
    <property type="entry name" value="GAF"/>
</dbReference>
<evidence type="ECO:0000259" key="2">
    <source>
        <dbReference type="PROSITE" id="PS50887"/>
    </source>
</evidence>
<accession>A0A6A8A6P9</accession>
<dbReference type="NCBIfam" id="TIGR00254">
    <property type="entry name" value="GGDEF"/>
    <property type="match status" value="1"/>
</dbReference>
<protein>
    <submittedName>
        <fullName evidence="3">Diguanylate cyclase</fullName>
    </submittedName>
</protein>
<dbReference type="SUPFAM" id="SSF55073">
    <property type="entry name" value="Nucleotide cyclase"/>
    <property type="match status" value="1"/>
</dbReference>
<dbReference type="PROSITE" id="PS50113">
    <property type="entry name" value="PAC"/>
    <property type="match status" value="1"/>
</dbReference>
<dbReference type="InterPro" id="IPR052155">
    <property type="entry name" value="Biofilm_reg_signaling"/>
</dbReference>
<dbReference type="Gene3D" id="3.30.450.40">
    <property type="match status" value="1"/>
</dbReference>
<dbReference type="InterPro" id="IPR029787">
    <property type="entry name" value="Nucleotide_cyclase"/>
</dbReference>
<dbReference type="Pfam" id="PF13185">
    <property type="entry name" value="GAF_2"/>
    <property type="match status" value="1"/>
</dbReference>
<dbReference type="RefSeq" id="WP_153354465.1">
    <property type="nucleotide sequence ID" value="NZ_JAYKOO010000002.1"/>
</dbReference>
<evidence type="ECO:0000313" key="4">
    <source>
        <dbReference type="Proteomes" id="UP000435138"/>
    </source>
</evidence>
<dbReference type="InterPro" id="IPR000160">
    <property type="entry name" value="GGDEF_dom"/>
</dbReference>
<dbReference type="Gene3D" id="3.30.450.20">
    <property type="entry name" value="PAS domain"/>
    <property type="match status" value="1"/>
</dbReference>
<dbReference type="EMBL" id="WIXI01000043">
    <property type="protein sequence ID" value="MQY46982.1"/>
    <property type="molecule type" value="Genomic_DNA"/>
</dbReference>
<dbReference type="NCBIfam" id="TIGR00229">
    <property type="entry name" value="sensory_box"/>
    <property type="match status" value="1"/>
</dbReference>
<dbReference type="SUPFAM" id="SSF55781">
    <property type="entry name" value="GAF domain-like"/>
    <property type="match status" value="1"/>
</dbReference>
<name>A0A6A8A6P9_9HYPH</name>
<dbReference type="FunFam" id="3.30.70.270:FF:000001">
    <property type="entry name" value="Diguanylate cyclase domain protein"/>
    <property type="match status" value="1"/>
</dbReference>
<dbReference type="GO" id="GO:0003824">
    <property type="term" value="F:catalytic activity"/>
    <property type="evidence" value="ECO:0007669"/>
    <property type="project" value="UniProtKB-ARBA"/>
</dbReference>
<reference evidence="3 4" key="1">
    <citation type="submission" date="2019-11" db="EMBL/GenBank/DDBJ databases">
        <title>Genome analysis of Rhizobacterium cereale a novel genus and species isolated from maize roots in North Spain.</title>
        <authorList>
            <person name="Menendez E."/>
            <person name="Flores-Felix J.D."/>
            <person name="Ramirez-Bahena M.-H."/>
            <person name="Igual J.M."/>
            <person name="Garcia-Fraile P."/>
            <person name="Peix A."/>
            <person name="Velazquez E."/>
        </authorList>
    </citation>
    <scope>NUCLEOTIDE SEQUENCE [LARGE SCALE GENOMIC DNA]</scope>
    <source>
        <strain evidence="3 4">RZME27</strain>
    </source>
</reference>
<dbReference type="SMART" id="SM00267">
    <property type="entry name" value="GGDEF"/>
    <property type="match status" value="1"/>
</dbReference>
<dbReference type="Pfam" id="PF00990">
    <property type="entry name" value="GGDEF"/>
    <property type="match status" value="1"/>
</dbReference>
<dbReference type="PANTHER" id="PTHR44757">
    <property type="entry name" value="DIGUANYLATE CYCLASE DGCP"/>
    <property type="match status" value="1"/>
</dbReference>
<dbReference type="Proteomes" id="UP000435138">
    <property type="component" value="Unassembled WGS sequence"/>
</dbReference>
<gene>
    <name evidence="3" type="ORF">GAO09_13170</name>
</gene>
<dbReference type="InterPro" id="IPR013656">
    <property type="entry name" value="PAS_4"/>
</dbReference>
<feature type="domain" description="GGDEF" evidence="2">
    <location>
        <begin position="369"/>
        <end position="503"/>
    </location>
</feature>
<dbReference type="Pfam" id="PF08448">
    <property type="entry name" value="PAS_4"/>
    <property type="match status" value="1"/>
</dbReference>
<dbReference type="InterPro" id="IPR035965">
    <property type="entry name" value="PAS-like_dom_sf"/>
</dbReference>
<evidence type="ECO:0000259" key="1">
    <source>
        <dbReference type="PROSITE" id="PS50113"/>
    </source>
</evidence>
<dbReference type="InterPro" id="IPR000700">
    <property type="entry name" value="PAS-assoc_C"/>
</dbReference>
<feature type="domain" description="PAC" evidence="1">
    <location>
        <begin position="119"/>
        <end position="171"/>
    </location>
</feature>
<dbReference type="Gene3D" id="3.30.70.270">
    <property type="match status" value="1"/>
</dbReference>
<dbReference type="InterPro" id="IPR029016">
    <property type="entry name" value="GAF-like_dom_sf"/>
</dbReference>
<dbReference type="PROSITE" id="PS50887">
    <property type="entry name" value="GGDEF"/>
    <property type="match status" value="1"/>
</dbReference>
<dbReference type="CDD" id="cd01949">
    <property type="entry name" value="GGDEF"/>
    <property type="match status" value="1"/>
</dbReference>
<dbReference type="InterPro" id="IPR000014">
    <property type="entry name" value="PAS"/>
</dbReference>
<dbReference type="AlphaFoldDB" id="A0A6A8A6P9"/>
<sequence>MSSAMLREVVSEDHLDALDELRYQLLRISTSVELDDDQRELLRRAMDAASILDDFPEYFYIKDRHSRYVYVNAAVAAAGGFNSASDMTGTTVFDHIRLEKAEEIFMLEQQLMSSGKAIVEREEFIESLDRDPIWLQTTKTRLFNDGGQVIGLLGLSRDITGRKRQEEMRHGHAVLLEMIARGQPLPKVLEALTNLVERQLSEVCASVLLLEEGTDRLRHGAAPSLPETYVKLIDGIEIGPRTGSCGTAAWRRSRVVVSDIENDPLWHSFGDLALVFGFRACWSMPIMAPDGAVLGTVALYARSVREPSQLELELMSVATDIAGIAIERTRSEERIRHMAHHDALTGLPNRALFWTQFNRVLLEAKRESHKVTVAYIDLDNFKQINDCHGHAAGDEVLKVLAGRMAACVRSGDLLVRLGGDEFAIVFPKSFPDEPNVMRRLHEVRMALSSPILIEGKTVRPSCSMGAAFYPQDGDSAESLLASADRAMYDAKQLGRDRLSVTQPVLADGSGI</sequence>
<dbReference type="SMART" id="SM00065">
    <property type="entry name" value="GAF"/>
    <property type="match status" value="1"/>
</dbReference>
<evidence type="ECO:0000313" key="3">
    <source>
        <dbReference type="EMBL" id="MQY46982.1"/>
    </source>
</evidence>
<dbReference type="PANTHER" id="PTHR44757:SF2">
    <property type="entry name" value="BIOFILM ARCHITECTURE MAINTENANCE PROTEIN MBAA"/>
    <property type="match status" value="1"/>
</dbReference>
<dbReference type="SUPFAM" id="SSF55785">
    <property type="entry name" value="PYP-like sensor domain (PAS domain)"/>
    <property type="match status" value="1"/>
</dbReference>